<accession>A0A3B3S5J2</accession>
<dbReference type="PROSITE" id="PS50106">
    <property type="entry name" value="PDZ"/>
    <property type="match status" value="1"/>
</dbReference>
<dbReference type="GO" id="GO:0030018">
    <property type="term" value="C:Z disc"/>
    <property type="evidence" value="ECO:0007669"/>
    <property type="project" value="TreeGrafter"/>
</dbReference>
<feature type="region of interest" description="Disordered" evidence="10">
    <location>
        <begin position="902"/>
        <end position="923"/>
    </location>
</feature>
<comment type="subcellular location">
    <subcellularLocation>
        <location evidence="1">Cytoplasm</location>
        <location evidence="1">Cytoskeleton</location>
    </subcellularLocation>
</comment>
<keyword evidence="5" id="KW-0009">Actin-binding</keyword>
<name>A0A3B3S5J2_9TELE</name>
<evidence type="ECO:0000256" key="1">
    <source>
        <dbReference type="ARBA" id="ARBA00004245"/>
    </source>
</evidence>
<keyword evidence="3" id="KW-0963">Cytoplasm</keyword>
<evidence type="ECO:0000256" key="2">
    <source>
        <dbReference type="ARBA" id="ARBA00022481"/>
    </source>
</evidence>
<dbReference type="Pfam" id="PF00595">
    <property type="entry name" value="PDZ"/>
    <property type="match status" value="1"/>
</dbReference>
<evidence type="ECO:0000256" key="4">
    <source>
        <dbReference type="ARBA" id="ARBA00022553"/>
    </source>
</evidence>
<dbReference type="Ensembl" id="ENSPKIT00000006740.1">
    <property type="protein sequence ID" value="ENSPKIP00000025992.1"/>
    <property type="gene ID" value="ENSPKIG00000008647.1"/>
</dbReference>
<dbReference type="GO" id="GO:0015629">
    <property type="term" value="C:actin cytoskeleton"/>
    <property type="evidence" value="ECO:0007669"/>
    <property type="project" value="TreeGrafter"/>
</dbReference>
<dbReference type="SMART" id="SM00228">
    <property type="entry name" value="PDZ"/>
    <property type="match status" value="1"/>
</dbReference>
<evidence type="ECO:0000313" key="13">
    <source>
        <dbReference type="Proteomes" id="UP000261540"/>
    </source>
</evidence>
<comment type="similarity">
    <text evidence="7">Belongs to the synaptopodin family.</text>
</comment>
<feature type="domain" description="PDZ" evidence="11">
    <location>
        <begin position="5"/>
        <end position="87"/>
    </location>
</feature>
<dbReference type="GO" id="GO:0048738">
    <property type="term" value="P:cardiac muscle tissue development"/>
    <property type="evidence" value="ECO:0007669"/>
    <property type="project" value="Ensembl"/>
</dbReference>
<proteinExistence type="inferred from homology"/>
<feature type="region of interest" description="Disordered" evidence="10">
    <location>
        <begin position="159"/>
        <end position="225"/>
    </location>
</feature>
<evidence type="ECO:0000256" key="8">
    <source>
        <dbReference type="ARBA" id="ARBA00057136"/>
    </source>
</evidence>
<dbReference type="FunFam" id="2.30.42.10:FF:000137">
    <property type="entry name" value="Synaptopodin 2-like a"/>
    <property type="match status" value="1"/>
</dbReference>
<evidence type="ECO:0000256" key="6">
    <source>
        <dbReference type="ARBA" id="ARBA00023212"/>
    </source>
</evidence>
<evidence type="ECO:0000259" key="11">
    <source>
        <dbReference type="PROSITE" id="PS50106"/>
    </source>
</evidence>
<evidence type="ECO:0000256" key="9">
    <source>
        <dbReference type="ARBA" id="ARBA00069693"/>
    </source>
</evidence>
<keyword evidence="6" id="KW-0206">Cytoskeleton</keyword>
<dbReference type="GO" id="GO:0032233">
    <property type="term" value="P:positive regulation of actin filament bundle assembly"/>
    <property type="evidence" value="ECO:0007669"/>
    <property type="project" value="TreeGrafter"/>
</dbReference>
<dbReference type="PANTHER" id="PTHR24217">
    <property type="entry name" value="PUTATIVE-RELATED"/>
    <property type="match status" value="1"/>
</dbReference>
<dbReference type="GO" id="GO:0007519">
    <property type="term" value="P:skeletal muscle tissue development"/>
    <property type="evidence" value="ECO:0007669"/>
    <property type="project" value="Ensembl"/>
</dbReference>
<reference evidence="12" key="1">
    <citation type="submission" date="2025-08" db="UniProtKB">
        <authorList>
            <consortium name="Ensembl"/>
        </authorList>
    </citation>
    <scope>IDENTIFICATION</scope>
</reference>
<comment type="function">
    <text evidence="8">Actin-associated protein that may play a role in modulating actin-based shape.</text>
</comment>
<evidence type="ECO:0000256" key="3">
    <source>
        <dbReference type="ARBA" id="ARBA00022490"/>
    </source>
</evidence>
<protein>
    <recommendedName>
        <fullName evidence="9">Synaptopodin 2-like protein</fullName>
    </recommendedName>
</protein>
<feature type="region of interest" description="Disordered" evidence="10">
    <location>
        <begin position="106"/>
        <end position="139"/>
    </location>
</feature>
<evidence type="ECO:0000256" key="5">
    <source>
        <dbReference type="ARBA" id="ARBA00023203"/>
    </source>
</evidence>
<feature type="compositionally biased region" description="Low complexity" evidence="10">
    <location>
        <begin position="638"/>
        <end position="657"/>
    </location>
</feature>
<dbReference type="Proteomes" id="UP000261540">
    <property type="component" value="Unplaced"/>
</dbReference>
<dbReference type="InterPro" id="IPR036034">
    <property type="entry name" value="PDZ_sf"/>
</dbReference>
<feature type="region of interest" description="Disordered" evidence="10">
    <location>
        <begin position="433"/>
        <end position="499"/>
    </location>
</feature>
<evidence type="ECO:0000256" key="10">
    <source>
        <dbReference type="SAM" id="MobiDB-lite"/>
    </source>
</evidence>
<dbReference type="InterPro" id="IPR051976">
    <property type="entry name" value="Synaptopodin_domain"/>
</dbReference>
<feature type="region of interest" description="Disordered" evidence="10">
    <location>
        <begin position="625"/>
        <end position="685"/>
    </location>
</feature>
<feature type="compositionally biased region" description="Pro residues" evidence="10">
    <location>
        <begin position="481"/>
        <end position="498"/>
    </location>
</feature>
<organism evidence="12 13">
    <name type="scientific">Paramormyrops kingsleyae</name>
    <dbReference type="NCBI Taxonomy" id="1676925"/>
    <lineage>
        <taxon>Eukaryota</taxon>
        <taxon>Metazoa</taxon>
        <taxon>Chordata</taxon>
        <taxon>Craniata</taxon>
        <taxon>Vertebrata</taxon>
        <taxon>Euteleostomi</taxon>
        <taxon>Actinopterygii</taxon>
        <taxon>Neopterygii</taxon>
        <taxon>Teleostei</taxon>
        <taxon>Osteoglossocephala</taxon>
        <taxon>Osteoglossomorpha</taxon>
        <taxon>Osteoglossiformes</taxon>
        <taxon>Mormyridae</taxon>
        <taxon>Paramormyrops</taxon>
    </lineage>
</organism>
<dbReference type="AlphaFoldDB" id="A0A3B3S5J2"/>
<dbReference type="CDD" id="cd10820">
    <property type="entry name" value="PDZ_SYNPO2-like"/>
    <property type="match status" value="1"/>
</dbReference>
<evidence type="ECO:0000313" key="12">
    <source>
        <dbReference type="Ensembl" id="ENSPKIP00000025992.1"/>
    </source>
</evidence>
<reference evidence="12" key="2">
    <citation type="submission" date="2025-09" db="UniProtKB">
        <authorList>
            <consortium name="Ensembl"/>
        </authorList>
    </citation>
    <scope>IDENTIFICATION</scope>
</reference>
<dbReference type="PANTHER" id="PTHR24217:SF14">
    <property type="entry name" value="SYNAPTOPODIN 2-LIKE A"/>
    <property type="match status" value="1"/>
</dbReference>
<feature type="region of interest" description="Disordered" evidence="10">
    <location>
        <begin position="254"/>
        <end position="283"/>
    </location>
</feature>
<evidence type="ECO:0000256" key="7">
    <source>
        <dbReference type="ARBA" id="ARBA00038161"/>
    </source>
</evidence>
<keyword evidence="13" id="KW-1185">Reference proteome</keyword>
<dbReference type="GeneTree" id="ENSGT00950000183054"/>
<dbReference type="GO" id="GO:0005634">
    <property type="term" value="C:nucleus"/>
    <property type="evidence" value="ECO:0007669"/>
    <property type="project" value="TreeGrafter"/>
</dbReference>
<dbReference type="STRING" id="1676925.ENSPKIP00000025992"/>
<dbReference type="Gene3D" id="2.30.42.10">
    <property type="match status" value="1"/>
</dbReference>
<sequence>MVVEEVMITLSGGAPWGFRLQGGAEQKKPLQVAKVRKRSKACRAGLREADELVSINESPCNGLSHAQAMNLIDSSPGTLFLRVKRVPVGFQSVVLLTRAPSPRIDKEYRASLRPKSPKPPQLVSRSCPKLGSESWTRQDCPTSIQGSEAYYCETDSDVDVTHEKQRRQKRRSPSTMPARAAGRESPEETSEMSGYDSAPDARTYVPAPGSCMTNGREHKWTLPSGKLPGVAQKEVVYQPEPGEWSFQMETSKNSLMNTDDQNPQNGRAEVDSGFQEPSSLPPLVSPERAREALQLASRKQLVPMVGPVDNPVDEELTITYMDKAKQAKLHRGDTVQDHQVKEARTKCRTIASLLTDAPNPHSRGVLMFKKRRQRSKKYTLTSFGSVDEDILRDSHEDDGVLPGSESEFDEDGFTMAPDPTWDNDYLEALEKRGGGRQEGTESPGLTATSGKGARLFEQQRKRAEEHVKKMAMQQVKQTLPPQEPPPPEAEAPPMPAPTVPLAHSHNVTTVGPVTMSTASVVSPLSMASQPPVVPETTPPSMLQELPSPWLAALPSSSVVNRTARPFTPGFITHRASTAPVVFRPHVTKQTKPTTPSEGIPAPFSAASAVSSPHAAVPATAPPFIFPPASSTGDEPFSPLTLATSQPPAAASSQPKSSNSFTSRDTSLPAPVRPSHPMSCEQQAAAPNGRTGILLEAHRRASKKPLFSGPEDKKTASPNPELLSLVQNLDERPKAGQEFNFESGPYEDVFNPDGEARDLTQAQKYKVPPPVAPKPRVMPAIVHMPYGMEGKGAELFARRQSRMDRYVVESSGCQQPDLTRSPSPTPSLPAHWKYSPNIRAPPPIGYNPLLSPSYPLGAQRSKASMTSQGGHYRGSQQKEGIRALDFMRRQPYQLNPAMFSFSGSPADQQQQQHHRSDHMTGSTLSAPRQIPIRSVGVREIRRFSTPTPMSASTSLMPTVIIPRAATTLGEPLLCPDVTSPNTAAEAPPPLPTAALPELPKISSVPVPSRVRVPGPVPFPGPANTGLQVSKLFLSAPELSPLRSPTVQAPKPRFVASRKGAQMSMWRPGGAHP</sequence>
<dbReference type="OrthoDB" id="445995at2759"/>
<feature type="compositionally biased region" description="Basic and acidic residues" evidence="10">
    <location>
        <begin position="457"/>
        <end position="468"/>
    </location>
</feature>
<dbReference type="SUPFAM" id="SSF50156">
    <property type="entry name" value="PDZ domain-like"/>
    <property type="match status" value="1"/>
</dbReference>
<dbReference type="GO" id="GO:0003779">
    <property type="term" value="F:actin binding"/>
    <property type="evidence" value="ECO:0007669"/>
    <property type="project" value="UniProtKB-KW"/>
</dbReference>
<feature type="compositionally biased region" description="Polar residues" evidence="10">
    <location>
        <begin position="254"/>
        <end position="265"/>
    </location>
</feature>
<keyword evidence="2" id="KW-0488">Methylation</keyword>
<dbReference type="InterPro" id="IPR001478">
    <property type="entry name" value="PDZ"/>
</dbReference>
<keyword evidence="4" id="KW-0597">Phosphoprotein</keyword>